<feature type="non-terminal residue" evidence="4">
    <location>
        <position position="226"/>
    </location>
</feature>
<feature type="domain" description="DUF6594" evidence="3">
    <location>
        <begin position="1"/>
        <end position="226"/>
    </location>
</feature>
<evidence type="ECO:0000256" key="2">
    <source>
        <dbReference type="SAM" id="Phobius"/>
    </source>
</evidence>
<evidence type="ECO:0000256" key="1">
    <source>
        <dbReference type="SAM" id="MobiDB-lite"/>
    </source>
</evidence>
<evidence type="ECO:0000313" key="5">
    <source>
        <dbReference type="Proteomes" id="UP001391051"/>
    </source>
</evidence>
<feature type="transmembrane region" description="Helical" evidence="2">
    <location>
        <begin position="164"/>
        <end position="185"/>
    </location>
</feature>
<dbReference type="GeneID" id="92083413"/>
<name>A0ABR1PS40_9PEZI</name>
<dbReference type="PANTHER" id="PTHR34502">
    <property type="entry name" value="DUF6594 DOMAIN-CONTAINING PROTEIN-RELATED"/>
    <property type="match status" value="1"/>
</dbReference>
<accession>A0ABR1PS40</accession>
<gene>
    <name evidence="4" type="ORF">PG986_014129</name>
</gene>
<dbReference type="PANTHER" id="PTHR34502:SF4">
    <property type="entry name" value="DUF6594 DOMAIN-CONTAINING PROTEIN"/>
    <property type="match status" value="1"/>
</dbReference>
<keyword evidence="5" id="KW-1185">Reference proteome</keyword>
<organism evidence="4 5">
    <name type="scientific">Apiospora aurea</name>
    <dbReference type="NCBI Taxonomy" id="335848"/>
    <lineage>
        <taxon>Eukaryota</taxon>
        <taxon>Fungi</taxon>
        <taxon>Dikarya</taxon>
        <taxon>Ascomycota</taxon>
        <taxon>Pezizomycotina</taxon>
        <taxon>Sordariomycetes</taxon>
        <taxon>Xylariomycetidae</taxon>
        <taxon>Amphisphaeriales</taxon>
        <taxon>Apiosporaceae</taxon>
        <taxon>Apiospora</taxon>
    </lineage>
</organism>
<keyword evidence="2" id="KW-1133">Transmembrane helix</keyword>
<dbReference type="RefSeq" id="XP_066692589.1">
    <property type="nucleotide sequence ID" value="XM_066850351.1"/>
</dbReference>
<comment type="caution">
    <text evidence="4">The sequence shown here is derived from an EMBL/GenBank/DDBJ whole genome shotgun (WGS) entry which is preliminary data.</text>
</comment>
<feature type="compositionally biased region" description="Basic and acidic residues" evidence="1">
    <location>
        <begin position="18"/>
        <end position="28"/>
    </location>
</feature>
<keyword evidence="2" id="KW-0812">Transmembrane</keyword>
<dbReference type="Proteomes" id="UP001391051">
    <property type="component" value="Unassembled WGS sequence"/>
</dbReference>
<evidence type="ECO:0000259" key="3">
    <source>
        <dbReference type="Pfam" id="PF20237"/>
    </source>
</evidence>
<proteinExistence type="predicted"/>
<feature type="transmembrane region" description="Helical" evidence="2">
    <location>
        <begin position="191"/>
        <end position="211"/>
    </location>
</feature>
<protein>
    <recommendedName>
        <fullName evidence="3">DUF6594 domain-containing protein</fullName>
    </recommendedName>
</protein>
<reference evidence="4 5" key="1">
    <citation type="submission" date="2023-01" db="EMBL/GenBank/DDBJ databases">
        <title>Analysis of 21 Apiospora genomes using comparative genomics revels a genus with tremendous synthesis potential of carbohydrate active enzymes and secondary metabolites.</title>
        <authorList>
            <person name="Sorensen T."/>
        </authorList>
    </citation>
    <scope>NUCLEOTIDE SEQUENCE [LARGE SCALE GENOMIC DNA]</scope>
    <source>
        <strain evidence="4 5">CBS 24483</strain>
    </source>
</reference>
<feature type="region of interest" description="Disordered" evidence="1">
    <location>
        <begin position="1"/>
        <end position="28"/>
    </location>
</feature>
<keyword evidence="2" id="KW-0472">Membrane</keyword>
<sequence length="226" mass="25287">MQSELHELQTELDMLDAQDSRSSESKDAARDWVVFKKRGESEPRRMQLVQEIRSLMSDYRQALLSENQMASLPLPDRRTLKAFRWQPWKGVPWMPGSESALGGNGQSIYDDHKALVALKVPDQHDRMSQFAENHLGGLFKDNSTTSQEGDPNVAFVSERSIATFVSYFSTILAAVLLFGAILILYNVRSPTVKLGLVALFTVLFAASARLLTNARRAEVYGTTAAY</sequence>
<evidence type="ECO:0000313" key="4">
    <source>
        <dbReference type="EMBL" id="KAK7937261.1"/>
    </source>
</evidence>
<dbReference type="EMBL" id="JAQQWE010000010">
    <property type="protein sequence ID" value="KAK7937261.1"/>
    <property type="molecule type" value="Genomic_DNA"/>
</dbReference>
<dbReference type="InterPro" id="IPR046529">
    <property type="entry name" value="DUF6594"/>
</dbReference>
<dbReference type="Pfam" id="PF20237">
    <property type="entry name" value="DUF6594"/>
    <property type="match status" value="1"/>
</dbReference>